<dbReference type="PROSITE" id="PS50937">
    <property type="entry name" value="HTH_MERR_2"/>
    <property type="match status" value="1"/>
</dbReference>
<comment type="caution">
    <text evidence="3">The sequence shown here is derived from an EMBL/GenBank/DDBJ whole genome shotgun (WGS) entry which is preliminary data.</text>
</comment>
<dbReference type="SUPFAM" id="SSF46955">
    <property type="entry name" value="Putative DNA-binding domain"/>
    <property type="match status" value="1"/>
</dbReference>
<protein>
    <submittedName>
        <fullName evidence="3">MerR family transcriptional regulator</fullName>
    </submittedName>
</protein>
<dbReference type="GO" id="GO:0003700">
    <property type="term" value="F:DNA-binding transcription factor activity"/>
    <property type="evidence" value="ECO:0007669"/>
    <property type="project" value="InterPro"/>
</dbReference>
<dbReference type="PANTHER" id="PTHR30204:SF85">
    <property type="entry name" value="MULTIDRUG-EFFLUX TRANSPORTER 2 REGULATOR"/>
    <property type="match status" value="1"/>
</dbReference>
<evidence type="ECO:0000313" key="3">
    <source>
        <dbReference type="EMBL" id="MBU3826938.1"/>
    </source>
</evidence>
<sequence>MNRKPNHQPLTSGRFAKLCRTTKETLYVYEQEQLLKPRYIGLNGYRYYGAEQFFDFDLISVLKESGSSLKDIRRYQQQLSLQSLDAMLSQKGAELTARIVRLMHQQQMLFQMQSLVVYCQGLTFNQVAIKTFNEEHFESWPCTLPIFSDYSELSASMAEFINHFLAKEQPLGFPMGRCFPVDALQNESTYSTKLFAKSQCGVPGECTFHRGNYVTIAVQGGRDEHLQALTELNAFVQDEHLALDKEIFAFDLLSWVQLRGKDQLATEYRIRLQD</sequence>
<feature type="domain" description="HTH merR-type" evidence="2">
    <location>
        <begin position="13"/>
        <end position="78"/>
    </location>
</feature>
<dbReference type="EMBL" id="JAHLFG010000061">
    <property type="protein sequence ID" value="MBU3826938.1"/>
    <property type="molecule type" value="Genomic_DNA"/>
</dbReference>
<dbReference type="InterPro" id="IPR009061">
    <property type="entry name" value="DNA-bd_dom_put_sf"/>
</dbReference>
<dbReference type="InterPro" id="IPR047057">
    <property type="entry name" value="MerR_fam"/>
</dbReference>
<dbReference type="Pfam" id="PF13411">
    <property type="entry name" value="MerR_1"/>
    <property type="match status" value="1"/>
</dbReference>
<dbReference type="SMART" id="SM00422">
    <property type="entry name" value="HTH_MERR"/>
    <property type="match status" value="1"/>
</dbReference>
<proteinExistence type="predicted"/>
<dbReference type="Gene3D" id="3.20.80.10">
    <property type="entry name" value="Regulatory factor, effector binding domain"/>
    <property type="match status" value="1"/>
</dbReference>
<evidence type="ECO:0000259" key="2">
    <source>
        <dbReference type="PROSITE" id="PS50937"/>
    </source>
</evidence>
<dbReference type="Gene3D" id="1.10.1660.10">
    <property type="match status" value="1"/>
</dbReference>
<evidence type="ECO:0000256" key="1">
    <source>
        <dbReference type="ARBA" id="ARBA00023125"/>
    </source>
</evidence>
<dbReference type="InterPro" id="IPR000551">
    <property type="entry name" value="MerR-type_HTH_dom"/>
</dbReference>
<dbReference type="GO" id="GO:0003677">
    <property type="term" value="F:DNA binding"/>
    <property type="evidence" value="ECO:0007669"/>
    <property type="project" value="UniProtKB-KW"/>
</dbReference>
<reference evidence="3" key="1">
    <citation type="journal article" date="2021" name="PeerJ">
        <title>Extensive microbial diversity within the chicken gut microbiome revealed by metagenomics and culture.</title>
        <authorList>
            <person name="Gilroy R."/>
            <person name="Ravi A."/>
            <person name="Getino M."/>
            <person name="Pursley I."/>
            <person name="Horton D.L."/>
            <person name="Alikhan N.F."/>
            <person name="Baker D."/>
            <person name="Gharbi K."/>
            <person name="Hall N."/>
            <person name="Watson M."/>
            <person name="Adriaenssens E.M."/>
            <person name="Foster-Nyarko E."/>
            <person name="Jarju S."/>
            <person name="Secka A."/>
            <person name="Antonio M."/>
            <person name="Oren A."/>
            <person name="Chaudhuri R.R."/>
            <person name="La Ragione R."/>
            <person name="Hildebrand F."/>
            <person name="Pallen M.J."/>
        </authorList>
    </citation>
    <scope>NUCLEOTIDE SEQUENCE</scope>
    <source>
        <strain evidence="3">687</strain>
    </source>
</reference>
<evidence type="ECO:0000313" key="4">
    <source>
        <dbReference type="Proteomes" id="UP000824150"/>
    </source>
</evidence>
<dbReference type="AlphaFoldDB" id="A0A9E2NS85"/>
<name>A0A9E2NS85_9GAMM</name>
<dbReference type="InterPro" id="IPR011256">
    <property type="entry name" value="Reg_factor_effector_dom_sf"/>
</dbReference>
<keyword evidence="1" id="KW-0238">DNA-binding</keyword>
<dbReference type="Proteomes" id="UP000824150">
    <property type="component" value="Unassembled WGS sequence"/>
</dbReference>
<dbReference type="PANTHER" id="PTHR30204">
    <property type="entry name" value="REDOX-CYCLING DRUG-SENSING TRANSCRIPTIONAL ACTIVATOR SOXR"/>
    <property type="match status" value="1"/>
</dbReference>
<reference evidence="3" key="2">
    <citation type="submission" date="2021-04" db="EMBL/GenBank/DDBJ databases">
        <authorList>
            <person name="Gilroy R."/>
        </authorList>
    </citation>
    <scope>NUCLEOTIDE SEQUENCE</scope>
    <source>
        <strain evidence="3">687</strain>
    </source>
</reference>
<accession>A0A9E2NS85</accession>
<organism evidence="3 4">
    <name type="scientific">Candidatus Anaerobiospirillum merdipullorum</name>
    <dbReference type="NCBI Taxonomy" id="2838450"/>
    <lineage>
        <taxon>Bacteria</taxon>
        <taxon>Pseudomonadati</taxon>
        <taxon>Pseudomonadota</taxon>
        <taxon>Gammaproteobacteria</taxon>
        <taxon>Aeromonadales</taxon>
        <taxon>Succinivibrionaceae</taxon>
        <taxon>Anaerobiospirillum</taxon>
    </lineage>
</organism>
<gene>
    <name evidence="3" type="ORF">IAA31_05560</name>
</gene>